<proteinExistence type="inferred from homology"/>
<feature type="transmembrane region" description="Helical" evidence="10">
    <location>
        <begin position="44"/>
        <end position="67"/>
    </location>
</feature>
<feature type="transmembrane region" description="Helical" evidence="10">
    <location>
        <begin position="114"/>
        <end position="135"/>
    </location>
</feature>
<dbReference type="InterPro" id="IPR000276">
    <property type="entry name" value="GPCR_Rhodpsn"/>
</dbReference>
<evidence type="ECO:0000313" key="14">
    <source>
        <dbReference type="Proteomes" id="UP000507470"/>
    </source>
</evidence>
<keyword evidence="2" id="KW-1003">Cell membrane</keyword>
<keyword evidence="5 10" id="KW-0297">G-protein coupled receptor</keyword>
<keyword evidence="3 10" id="KW-0812">Transmembrane</keyword>
<dbReference type="PANTHER" id="PTHR24244:SF1">
    <property type="entry name" value="G-PROTEIN COUPLED RECEPTORS FAMILY 1 PROFILE DOMAIN-CONTAINING PROTEIN"/>
    <property type="match status" value="1"/>
</dbReference>
<feature type="domain" description="G-protein coupled receptors family 1 profile" evidence="12">
    <location>
        <begin position="57"/>
        <end position="334"/>
    </location>
</feature>
<keyword evidence="14" id="KW-1185">Reference proteome</keyword>
<dbReference type="Pfam" id="PF00001">
    <property type="entry name" value="7tm_1"/>
    <property type="match status" value="1"/>
</dbReference>
<evidence type="ECO:0000256" key="11">
    <source>
        <dbReference type="SAM" id="MobiDB-lite"/>
    </source>
</evidence>
<dbReference type="InterPro" id="IPR001817">
    <property type="entry name" value="Vasoprsn_rcpt"/>
</dbReference>
<evidence type="ECO:0000256" key="10">
    <source>
        <dbReference type="RuleBase" id="RU046427"/>
    </source>
</evidence>
<dbReference type="PANTHER" id="PTHR24244">
    <property type="entry name" value="NEUROPEPTIDE S RECEPTOR"/>
    <property type="match status" value="1"/>
</dbReference>
<dbReference type="GO" id="GO:0005000">
    <property type="term" value="F:vasopressin receptor activity"/>
    <property type="evidence" value="ECO:0007669"/>
    <property type="project" value="InterPro"/>
</dbReference>
<evidence type="ECO:0000259" key="12">
    <source>
        <dbReference type="PROSITE" id="PS50262"/>
    </source>
</evidence>
<dbReference type="PRINTS" id="PR00896">
    <property type="entry name" value="VASOPRESSINR"/>
</dbReference>
<name>A0A6J8CSX1_MYTCO</name>
<organism evidence="13 14">
    <name type="scientific">Mytilus coruscus</name>
    <name type="common">Sea mussel</name>
    <dbReference type="NCBI Taxonomy" id="42192"/>
    <lineage>
        <taxon>Eukaryota</taxon>
        <taxon>Metazoa</taxon>
        <taxon>Spiralia</taxon>
        <taxon>Lophotrochozoa</taxon>
        <taxon>Mollusca</taxon>
        <taxon>Bivalvia</taxon>
        <taxon>Autobranchia</taxon>
        <taxon>Pteriomorphia</taxon>
        <taxon>Mytilida</taxon>
        <taxon>Mytiloidea</taxon>
        <taxon>Mytilidae</taxon>
        <taxon>Mytilinae</taxon>
        <taxon>Mytilus</taxon>
    </lineage>
</organism>
<evidence type="ECO:0000256" key="5">
    <source>
        <dbReference type="ARBA" id="ARBA00023040"/>
    </source>
</evidence>
<evidence type="ECO:0000256" key="6">
    <source>
        <dbReference type="ARBA" id="ARBA00023136"/>
    </source>
</evidence>
<feature type="transmembrane region" description="Helical" evidence="10">
    <location>
        <begin position="279"/>
        <end position="297"/>
    </location>
</feature>
<dbReference type="Gene3D" id="1.20.1070.10">
    <property type="entry name" value="Rhodopsin 7-helix transmembrane proteins"/>
    <property type="match status" value="1"/>
</dbReference>
<keyword evidence="6 10" id="KW-0472">Membrane</keyword>
<evidence type="ECO:0000313" key="13">
    <source>
        <dbReference type="EMBL" id="CAC5399553.1"/>
    </source>
</evidence>
<feature type="region of interest" description="Disordered" evidence="11">
    <location>
        <begin position="14"/>
        <end position="33"/>
    </location>
</feature>
<dbReference type="AlphaFoldDB" id="A0A6J8CSX1"/>
<evidence type="ECO:0000256" key="4">
    <source>
        <dbReference type="ARBA" id="ARBA00022989"/>
    </source>
</evidence>
<comment type="subcellular location">
    <subcellularLocation>
        <location evidence="1 10">Cell membrane</location>
        <topology evidence="1 10">Multi-pass membrane protein</topology>
    </subcellularLocation>
</comment>
<comment type="similarity">
    <text evidence="10">Belongs to the G-protein coupled receptor 1 family. Vasopressin/oxytocin receptor subfamily.</text>
</comment>
<reference evidence="13 14" key="1">
    <citation type="submission" date="2020-06" db="EMBL/GenBank/DDBJ databases">
        <authorList>
            <person name="Li R."/>
            <person name="Bekaert M."/>
        </authorList>
    </citation>
    <scope>NUCLEOTIDE SEQUENCE [LARGE SCALE GENOMIC DNA]</scope>
    <source>
        <strain evidence="14">wild</strain>
    </source>
</reference>
<evidence type="ECO:0000256" key="7">
    <source>
        <dbReference type="ARBA" id="ARBA00023170"/>
    </source>
</evidence>
<dbReference type="Proteomes" id="UP000507470">
    <property type="component" value="Unassembled WGS sequence"/>
</dbReference>
<dbReference type="SUPFAM" id="SSF81321">
    <property type="entry name" value="Family A G protein-coupled receptor-like"/>
    <property type="match status" value="1"/>
</dbReference>
<feature type="transmembrane region" description="Helical" evidence="10">
    <location>
        <begin position="74"/>
        <end position="94"/>
    </location>
</feature>
<accession>A0A6J8CSX1</accession>
<feature type="transmembrane region" description="Helical" evidence="10">
    <location>
        <begin position="317"/>
        <end position="337"/>
    </location>
</feature>
<dbReference type="GO" id="GO:0005886">
    <property type="term" value="C:plasma membrane"/>
    <property type="evidence" value="ECO:0007669"/>
    <property type="project" value="UniProtKB-SubCell"/>
</dbReference>
<evidence type="ECO:0000256" key="2">
    <source>
        <dbReference type="ARBA" id="ARBA00022475"/>
    </source>
</evidence>
<dbReference type="OrthoDB" id="5987909at2759"/>
<dbReference type="PRINTS" id="PR00237">
    <property type="entry name" value="GPCRRHODOPSN"/>
</dbReference>
<keyword evidence="8 10" id="KW-0325">Glycoprotein</keyword>
<keyword evidence="7 10" id="KW-0675">Receptor</keyword>
<dbReference type="GO" id="GO:0008188">
    <property type="term" value="F:neuropeptide receptor activity"/>
    <property type="evidence" value="ECO:0007669"/>
    <property type="project" value="InterPro"/>
</dbReference>
<evidence type="ECO:0000256" key="9">
    <source>
        <dbReference type="ARBA" id="ARBA00023224"/>
    </source>
</evidence>
<keyword evidence="4 10" id="KW-1133">Transmembrane helix</keyword>
<evidence type="ECO:0000256" key="3">
    <source>
        <dbReference type="ARBA" id="ARBA00022692"/>
    </source>
</evidence>
<evidence type="ECO:0000256" key="1">
    <source>
        <dbReference type="ARBA" id="ARBA00004651"/>
    </source>
</evidence>
<dbReference type="PROSITE" id="PS50262">
    <property type="entry name" value="G_PROTEIN_RECEP_F1_2"/>
    <property type="match status" value="1"/>
</dbReference>
<feature type="transmembrane region" description="Helical" evidence="10">
    <location>
        <begin position="196"/>
        <end position="222"/>
    </location>
</feature>
<sequence>MNLSTIIPEEFAQTTVRPENGTNSTGHAEHNAHNAGHPLMEEQLAFLVFLLIVTTIGNSIVLVAVSVAKNRSRMTFFIMHLAIADLLVGLVSLMPDLIWRLAGQFYGGEVLCKIVKFSQCLVTYGSTFVLVALSIDRLDAIARPLGFSTSKARNRILVATAWLIAAVFSIPAAVLFKTDHCIINLPTIVHWKIYVTIIALAVFIIPAIIIAFCYGIMVYIIVSKNSALMATMKKRHERKPLYYRPEIKNQRKKVSNVQHDSRASSRGIIPQAKIRTIKMTFVIILVFIMCWSPYFLWNLLQVYGHIKSNHTNMLITVFVQSLAPLNSAINPVIYGVFSTRICRQLRRFKAVKVICDIFPFCADQSTKMPFDHSTMVTDNTFTFRRQIISPRRSIYSQGENFQMETCDLIASVLPDKKQTVIRD</sequence>
<feature type="transmembrane region" description="Helical" evidence="10">
    <location>
        <begin position="156"/>
        <end position="176"/>
    </location>
</feature>
<gene>
    <name evidence="13" type="ORF">MCOR_33801</name>
</gene>
<keyword evidence="9 10" id="KW-0807">Transducer</keyword>
<dbReference type="EMBL" id="CACVKT020006042">
    <property type="protein sequence ID" value="CAC5399553.1"/>
    <property type="molecule type" value="Genomic_DNA"/>
</dbReference>
<feature type="compositionally biased region" description="Polar residues" evidence="11">
    <location>
        <begin position="14"/>
        <end position="25"/>
    </location>
</feature>
<evidence type="ECO:0000256" key="8">
    <source>
        <dbReference type="ARBA" id="ARBA00023180"/>
    </source>
</evidence>
<protein>
    <submittedName>
        <fullName evidence="13">NPSR1</fullName>
    </submittedName>
</protein>
<dbReference type="InterPro" id="IPR017452">
    <property type="entry name" value="GPCR_Rhodpsn_7TM"/>
</dbReference>
<dbReference type="InterPro" id="IPR027294">
    <property type="entry name" value="NPS_rcpt"/>
</dbReference>